<proteinExistence type="predicted"/>
<evidence type="ECO:0000313" key="3">
    <source>
        <dbReference type="Proteomes" id="UP001620645"/>
    </source>
</evidence>
<dbReference type="Proteomes" id="UP001620645">
    <property type="component" value="Unassembled WGS sequence"/>
</dbReference>
<gene>
    <name evidence="2" type="ORF">niasHS_010388</name>
</gene>
<keyword evidence="1" id="KW-0175">Coiled coil</keyword>
<name>A0ABD2IZM6_HETSC</name>
<dbReference type="EMBL" id="JBICCN010000232">
    <property type="protein sequence ID" value="KAL3085319.1"/>
    <property type="molecule type" value="Genomic_DNA"/>
</dbReference>
<sequence length="185" mass="21131">MEEKLFNKIEEKLLEIEEKILNKLDKIIEELRLEFNQKFYALEARVGLLEKSTATNTNQGKTNQEKVDAIFKKFSPNDELPPPMPGLRLSLQGKPPPVPKRSSRTALQSVERLCAIESTESTITITWKSHSITDVEIECYEVQSKNVHGVWSTIKSRVSPEKILHRSRKEFEAGDHLRVDSCGAK</sequence>
<evidence type="ECO:0000313" key="2">
    <source>
        <dbReference type="EMBL" id="KAL3085319.1"/>
    </source>
</evidence>
<feature type="coiled-coil region" evidence="1">
    <location>
        <begin position="6"/>
        <end position="34"/>
    </location>
</feature>
<reference evidence="2 3" key="1">
    <citation type="submission" date="2024-10" db="EMBL/GenBank/DDBJ databases">
        <authorList>
            <person name="Kim D."/>
        </authorList>
    </citation>
    <scope>NUCLEOTIDE SEQUENCE [LARGE SCALE GENOMIC DNA]</scope>
    <source>
        <strain evidence="2">Taebaek</strain>
    </source>
</reference>
<protein>
    <recommendedName>
        <fullName evidence="4">Fibronectin type-III domain-containing protein</fullName>
    </recommendedName>
</protein>
<comment type="caution">
    <text evidence="2">The sequence shown here is derived from an EMBL/GenBank/DDBJ whole genome shotgun (WGS) entry which is preliminary data.</text>
</comment>
<evidence type="ECO:0000256" key="1">
    <source>
        <dbReference type="SAM" id="Coils"/>
    </source>
</evidence>
<accession>A0ABD2IZM6</accession>
<keyword evidence="3" id="KW-1185">Reference proteome</keyword>
<evidence type="ECO:0008006" key="4">
    <source>
        <dbReference type="Google" id="ProtNLM"/>
    </source>
</evidence>
<organism evidence="2 3">
    <name type="scientific">Heterodera schachtii</name>
    <name type="common">Sugarbeet cyst nematode worm</name>
    <name type="synonym">Tylenchus schachtii</name>
    <dbReference type="NCBI Taxonomy" id="97005"/>
    <lineage>
        <taxon>Eukaryota</taxon>
        <taxon>Metazoa</taxon>
        <taxon>Ecdysozoa</taxon>
        <taxon>Nematoda</taxon>
        <taxon>Chromadorea</taxon>
        <taxon>Rhabditida</taxon>
        <taxon>Tylenchina</taxon>
        <taxon>Tylenchomorpha</taxon>
        <taxon>Tylenchoidea</taxon>
        <taxon>Heteroderidae</taxon>
        <taxon>Heteroderinae</taxon>
        <taxon>Heterodera</taxon>
    </lineage>
</organism>
<dbReference type="AlphaFoldDB" id="A0ABD2IZM6"/>